<feature type="transmembrane region" description="Helical" evidence="20">
    <location>
        <begin position="126"/>
        <end position="145"/>
    </location>
</feature>
<protein>
    <recommendedName>
        <fullName evidence="4">Calcium channel flower</fullName>
    </recommendedName>
</protein>
<evidence type="ECO:0000313" key="21">
    <source>
        <dbReference type="EMBL" id="KAL1491014.1"/>
    </source>
</evidence>
<keyword evidence="14 20" id="KW-0472">Membrane</keyword>
<reference evidence="21 22" key="1">
    <citation type="submission" date="2024-05" db="EMBL/GenBank/DDBJ databases">
        <title>Genetic variation in Jamaican populations of the coffee berry borer (Hypothenemus hampei).</title>
        <authorList>
            <person name="Errbii M."/>
            <person name="Myrie A."/>
        </authorList>
    </citation>
    <scope>NUCLEOTIDE SEQUENCE [LARGE SCALE GENOMIC DNA]</scope>
    <source>
        <strain evidence="21">JA-Hopewell-2020-01-JO</strain>
        <tissue evidence="21">Whole body</tissue>
    </source>
</reference>
<dbReference type="GO" id="GO:0042734">
    <property type="term" value="C:presynaptic membrane"/>
    <property type="evidence" value="ECO:0007669"/>
    <property type="project" value="UniProtKB-SubCell"/>
</dbReference>
<evidence type="ECO:0000256" key="17">
    <source>
        <dbReference type="ARBA" id="ARBA00023329"/>
    </source>
</evidence>
<evidence type="ECO:0000313" key="22">
    <source>
        <dbReference type="Proteomes" id="UP001566132"/>
    </source>
</evidence>
<keyword evidence="6" id="KW-0109">Calcium transport</keyword>
<feature type="transmembrane region" description="Helical" evidence="20">
    <location>
        <begin position="103"/>
        <end position="120"/>
    </location>
</feature>
<comment type="subcellular location">
    <subcellularLocation>
        <location evidence="2">Cytoplasmic vesicle</location>
        <location evidence="2">Secretory vesicle</location>
        <location evidence="2">Synaptic vesicle membrane</location>
        <topology evidence="2">Multi-pass membrane protein</topology>
    </subcellularLocation>
    <subcellularLocation>
        <location evidence="1">Endosome</location>
    </subcellularLocation>
    <subcellularLocation>
        <location evidence="18">Presynaptic cell membrane</location>
    </subcellularLocation>
</comment>
<evidence type="ECO:0000256" key="9">
    <source>
        <dbReference type="ARBA" id="ARBA00022692"/>
    </source>
</evidence>
<dbReference type="GO" id="GO:0005262">
    <property type="term" value="F:calcium channel activity"/>
    <property type="evidence" value="ECO:0007669"/>
    <property type="project" value="UniProtKB-KW"/>
</dbReference>
<dbReference type="PANTHER" id="PTHR13314">
    <property type="entry name" value="CALCIUM CHANNEL FLOWER HOMOLOG"/>
    <property type="match status" value="1"/>
</dbReference>
<keyword evidence="16" id="KW-0407">Ion channel</keyword>
<organism evidence="21 22">
    <name type="scientific">Hypothenemus hampei</name>
    <name type="common">Coffee berry borer</name>
    <dbReference type="NCBI Taxonomy" id="57062"/>
    <lineage>
        <taxon>Eukaryota</taxon>
        <taxon>Metazoa</taxon>
        <taxon>Ecdysozoa</taxon>
        <taxon>Arthropoda</taxon>
        <taxon>Hexapoda</taxon>
        <taxon>Insecta</taxon>
        <taxon>Pterygota</taxon>
        <taxon>Neoptera</taxon>
        <taxon>Endopterygota</taxon>
        <taxon>Coleoptera</taxon>
        <taxon>Polyphaga</taxon>
        <taxon>Cucujiformia</taxon>
        <taxon>Curculionidae</taxon>
        <taxon>Scolytinae</taxon>
        <taxon>Hypothenemus</taxon>
    </lineage>
</organism>
<evidence type="ECO:0000256" key="18">
    <source>
        <dbReference type="ARBA" id="ARBA00034111"/>
    </source>
</evidence>
<feature type="transmembrane region" description="Helical" evidence="20">
    <location>
        <begin position="70"/>
        <end position="91"/>
    </location>
</feature>
<keyword evidence="11" id="KW-0106">Calcium</keyword>
<evidence type="ECO:0000256" key="20">
    <source>
        <dbReference type="SAM" id="Phobius"/>
    </source>
</evidence>
<dbReference type="SMART" id="SM01077">
    <property type="entry name" value="Cg6151-P"/>
    <property type="match status" value="1"/>
</dbReference>
<gene>
    <name evidence="21" type="ORF">ABEB36_011675</name>
</gene>
<feature type="transmembrane region" description="Helical" evidence="20">
    <location>
        <begin position="39"/>
        <end position="64"/>
    </location>
</feature>
<evidence type="ECO:0000256" key="4">
    <source>
        <dbReference type="ARBA" id="ARBA00016120"/>
    </source>
</evidence>
<evidence type="ECO:0000256" key="11">
    <source>
        <dbReference type="ARBA" id="ARBA00022837"/>
    </source>
</evidence>
<dbReference type="AlphaFoldDB" id="A0ABD1EBC6"/>
<evidence type="ECO:0000256" key="10">
    <source>
        <dbReference type="ARBA" id="ARBA00022753"/>
    </source>
</evidence>
<evidence type="ECO:0000256" key="12">
    <source>
        <dbReference type="ARBA" id="ARBA00022989"/>
    </source>
</evidence>
<keyword evidence="12 20" id="KW-1133">Transmembrane helix</keyword>
<comment type="subunit">
    <text evidence="19">Homomultimer. Associates with the dally/ magu complex.</text>
</comment>
<dbReference type="EMBL" id="JBDJPC010000009">
    <property type="protein sequence ID" value="KAL1491014.1"/>
    <property type="molecule type" value="Genomic_DNA"/>
</dbReference>
<evidence type="ECO:0000256" key="14">
    <source>
        <dbReference type="ARBA" id="ARBA00023136"/>
    </source>
</evidence>
<dbReference type="InterPro" id="IPR019365">
    <property type="entry name" value="TVP18/Ca-channel_flower"/>
</dbReference>
<keyword evidence="22" id="KW-1185">Reference proteome</keyword>
<dbReference type="GO" id="GO:0030672">
    <property type="term" value="C:synaptic vesicle membrane"/>
    <property type="evidence" value="ECO:0007669"/>
    <property type="project" value="UniProtKB-SubCell"/>
</dbReference>
<evidence type="ECO:0000256" key="2">
    <source>
        <dbReference type="ARBA" id="ARBA00004644"/>
    </source>
</evidence>
<comment type="similarity">
    <text evidence="3">Belongs to the calcium channel flower family.</text>
</comment>
<proteinExistence type="inferred from homology"/>
<dbReference type="Pfam" id="PF10233">
    <property type="entry name" value="Cg6151-P"/>
    <property type="match status" value="1"/>
</dbReference>
<keyword evidence="10" id="KW-0967">Endosome</keyword>
<keyword evidence="9 20" id="KW-0812">Transmembrane</keyword>
<sequence>MSFFQEKIAALMARPGQDSTTKDETPWWLRFSGRTMGAVGGPIAIFLGVWNSIGILFANLSALIAGMWQIVAGFIVICIEAPCCLVCLDHVQRISDTVENRPLWYRAFGYVAMAIPPIIININFCTIFGSGLIFATGIIYGMMALGKK</sequence>
<evidence type="ECO:0000256" key="15">
    <source>
        <dbReference type="ARBA" id="ARBA00023273"/>
    </source>
</evidence>
<keyword evidence="15" id="KW-0966">Cell projection</keyword>
<accession>A0ABD1EBC6</accession>
<evidence type="ECO:0000256" key="3">
    <source>
        <dbReference type="ARBA" id="ARBA00010023"/>
    </source>
</evidence>
<dbReference type="GO" id="GO:0005768">
    <property type="term" value="C:endosome"/>
    <property type="evidence" value="ECO:0007669"/>
    <property type="project" value="UniProtKB-SubCell"/>
</dbReference>
<evidence type="ECO:0000256" key="1">
    <source>
        <dbReference type="ARBA" id="ARBA00004177"/>
    </source>
</evidence>
<evidence type="ECO:0000256" key="8">
    <source>
        <dbReference type="ARBA" id="ARBA00022673"/>
    </source>
</evidence>
<comment type="caution">
    <text evidence="21">The sequence shown here is derived from an EMBL/GenBank/DDBJ whole genome shotgun (WGS) entry which is preliminary data.</text>
</comment>
<keyword evidence="7" id="KW-0254">Endocytosis</keyword>
<evidence type="ECO:0000256" key="5">
    <source>
        <dbReference type="ARBA" id="ARBA00022448"/>
    </source>
</evidence>
<dbReference type="GO" id="GO:0006897">
    <property type="term" value="P:endocytosis"/>
    <property type="evidence" value="ECO:0007669"/>
    <property type="project" value="UniProtKB-KW"/>
</dbReference>
<dbReference type="Proteomes" id="UP001566132">
    <property type="component" value="Unassembled WGS sequence"/>
</dbReference>
<keyword evidence="13" id="KW-0406">Ion transport</keyword>
<keyword evidence="17" id="KW-0968">Cytoplasmic vesicle</keyword>
<evidence type="ECO:0000256" key="16">
    <source>
        <dbReference type="ARBA" id="ARBA00023303"/>
    </source>
</evidence>
<evidence type="ECO:0000256" key="6">
    <source>
        <dbReference type="ARBA" id="ARBA00022568"/>
    </source>
</evidence>
<evidence type="ECO:0000256" key="13">
    <source>
        <dbReference type="ARBA" id="ARBA00023065"/>
    </source>
</evidence>
<evidence type="ECO:0000256" key="19">
    <source>
        <dbReference type="ARBA" id="ARBA00046506"/>
    </source>
</evidence>
<dbReference type="PANTHER" id="PTHR13314:SF2">
    <property type="entry name" value="CALCIUM CHANNEL FLOWER HOMOLOG"/>
    <property type="match status" value="1"/>
</dbReference>
<evidence type="ECO:0000256" key="7">
    <source>
        <dbReference type="ARBA" id="ARBA00022583"/>
    </source>
</evidence>
<keyword evidence="8" id="KW-0107">Calcium channel</keyword>
<name>A0ABD1EBC6_HYPHA</name>
<keyword evidence="5" id="KW-0813">Transport</keyword>